<evidence type="ECO:0000313" key="3">
    <source>
        <dbReference type="Proteomes" id="UP000631418"/>
    </source>
</evidence>
<comment type="caution">
    <text evidence="2">The sequence shown here is derived from an EMBL/GenBank/DDBJ whole genome shotgun (WGS) entry which is preliminary data.</text>
</comment>
<dbReference type="OMA" id="HELPGWY"/>
<dbReference type="AlphaFoldDB" id="A0AAE2RRJ9"/>
<dbReference type="Pfam" id="PF14243">
    <property type="entry name" value="R2K_3"/>
    <property type="match status" value="1"/>
</dbReference>
<proteinExistence type="predicted"/>
<sequence length="298" mass="35253">MENDFNNICFLFCSDPLNKRKPDIDYEEEYEEAKANGFDVILFSYEDLIEFGKVNVPLSEKISRVIYRGWMLKPKGYECLYNKFAEKNHYLINNPEEYINAHYLPKWYKNLEGVTPKTKWSNSVPNKEEIIDMLKCFGSKPVIVKDYVKSRKHEWYKSCYIENAEEKEKSVQVINNFIKGQVEDLNQGIVLREFVNLESIGFHEKSRMPISNELRLFIYNYKVICTIGYWDGKGLNEYPKFVDEVLEKLKKVQSNFFTVDIAKKANGEWIIMELGDGQVSGLQDYEVKRFYKDLINYL</sequence>
<dbReference type="RefSeq" id="WP_012059023.1">
    <property type="nucleotide sequence ID" value="NZ_CP073279.1"/>
</dbReference>
<dbReference type="EMBL" id="JADOEF010000001">
    <property type="protein sequence ID" value="MBF7810395.1"/>
    <property type="molecule type" value="Genomic_DNA"/>
</dbReference>
<evidence type="ECO:0000313" key="2">
    <source>
        <dbReference type="EMBL" id="MBF7810395.1"/>
    </source>
</evidence>
<protein>
    <submittedName>
        <fullName evidence="2">ATP-grasp domain-containing protein</fullName>
    </submittedName>
</protein>
<accession>A0AAE2RRJ9</accession>
<reference evidence="2" key="1">
    <citation type="submission" date="2020-11" db="EMBL/GenBank/DDBJ databases">
        <authorList>
            <person name="Thieme N."/>
            <person name="Liebl W."/>
            <person name="Zverlov V."/>
        </authorList>
    </citation>
    <scope>NUCLEOTIDE SEQUENCE</scope>
    <source>
        <strain evidence="2">NT08</strain>
    </source>
</reference>
<evidence type="ECO:0000259" key="1">
    <source>
        <dbReference type="Pfam" id="PF14243"/>
    </source>
</evidence>
<dbReference type="InterPro" id="IPR025643">
    <property type="entry name" value="R2K_3"/>
</dbReference>
<organism evidence="2 3">
    <name type="scientific">Clostridium beijerinckii</name>
    <name type="common">Clostridium MP</name>
    <dbReference type="NCBI Taxonomy" id="1520"/>
    <lineage>
        <taxon>Bacteria</taxon>
        <taxon>Bacillati</taxon>
        <taxon>Bacillota</taxon>
        <taxon>Clostridia</taxon>
        <taxon>Eubacteriales</taxon>
        <taxon>Clostridiaceae</taxon>
        <taxon>Clostridium</taxon>
    </lineage>
</organism>
<feature type="domain" description="ATP-grasp" evidence="1">
    <location>
        <begin position="138"/>
        <end position="293"/>
    </location>
</feature>
<gene>
    <name evidence="2" type="ORF">IS491_17385</name>
</gene>
<name>A0AAE2RRJ9_CLOBE</name>
<dbReference type="Proteomes" id="UP000631418">
    <property type="component" value="Unassembled WGS sequence"/>
</dbReference>